<dbReference type="InterPro" id="IPR012675">
    <property type="entry name" value="Beta-grasp_dom_sf"/>
</dbReference>
<organism evidence="1">
    <name type="scientific">hydrothermal vent metagenome</name>
    <dbReference type="NCBI Taxonomy" id="652676"/>
    <lineage>
        <taxon>unclassified sequences</taxon>
        <taxon>metagenomes</taxon>
        <taxon>ecological metagenomes</taxon>
    </lineage>
</organism>
<feature type="non-terminal residue" evidence="1">
    <location>
        <position position="67"/>
    </location>
</feature>
<accession>A0A3B0UJ46</accession>
<gene>
    <name evidence="1" type="ORF">MNBD_BACTEROID06-1794</name>
</gene>
<protein>
    <recommendedName>
        <fullName evidence="2">Molybdenum cofactor biosynthesis protein MoaD</fullName>
    </recommendedName>
</protein>
<reference evidence="1" key="1">
    <citation type="submission" date="2018-06" db="EMBL/GenBank/DDBJ databases">
        <authorList>
            <person name="Zhirakovskaya E."/>
        </authorList>
    </citation>
    <scope>NUCLEOTIDE SEQUENCE</scope>
</reference>
<dbReference type="InterPro" id="IPR016155">
    <property type="entry name" value="Mopterin_synth/thiamin_S_b"/>
</dbReference>
<dbReference type="SUPFAM" id="SSF54285">
    <property type="entry name" value="MoaD/ThiS"/>
    <property type="match status" value="1"/>
</dbReference>
<dbReference type="Pfam" id="PF02597">
    <property type="entry name" value="ThiS"/>
    <property type="match status" value="1"/>
</dbReference>
<dbReference type="InterPro" id="IPR003749">
    <property type="entry name" value="ThiS/MoaD-like"/>
</dbReference>
<evidence type="ECO:0008006" key="2">
    <source>
        <dbReference type="Google" id="ProtNLM"/>
    </source>
</evidence>
<sequence>MITVKLFGITREIVGSPILKIEETLESVGQLKAYMISTYPQIKGLNSLLIAVNSEYAKDEIALKPTD</sequence>
<proteinExistence type="predicted"/>
<dbReference type="AlphaFoldDB" id="A0A3B0UJ46"/>
<dbReference type="Gene3D" id="3.10.20.30">
    <property type="match status" value="1"/>
</dbReference>
<name>A0A3B0UJ46_9ZZZZ</name>
<dbReference type="EMBL" id="UOES01000525">
    <property type="protein sequence ID" value="VAW29170.1"/>
    <property type="molecule type" value="Genomic_DNA"/>
</dbReference>
<evidence type="ECO:0000313" key="1">
    <source>
        <dbReference type="EMBL" id="VAW29170.1"/>
    </source>
</evidence>